<keyword evidence="7 8" id="KW-0066">ATP synthesis</keyword>
<evidence type="ECO:0000256" key="9">
    <source>
        <dbReference type="RuleBase" id="RU003656"/>
    </source>
</evidence>
<dbReference type="EMBL" id="JAGQLH010000049">
    <property type="protein sequence ID" value="MCA9385849.1"/>
    <property type="molecule type" value="Genomic_DNA"/>
</dbReference>
<keyword evidence="6 8" id="KW-0139">CF(1)</keyword>
<dbReference type="GO" id="GO:0005524">
    <property type="term" value="F:ATP binding"/>
    <property type="evidence" value="ECO:0007669"/>
    <property type="project" value="UniProtKB-UniRule"/>
</dbReference>
<name>A0A955L8C7_9BACT</name>
<dbReference type="PANTHER" id="PTHR13822:SF10">
    <property type="entry name" value="ATP SYNTHASE EPSILON CHAIN, CHLOROPLASTIC"/>
    <property type="match status" value="1"/>
</dbReference>
<keyword evidence="5 8" id="KW-0472">Membrane</keyword>
<dbReference type="NCBIfam" id="TIGR01216">
    <property type="entry name" value="ATP_synt_epsi"/>
    <property type="match status" value="1"/>
</dbReference>
<evidence type="ECO:0000313" key="12">
    <source>
        <dbReference type="EMBL" id="MCA9385849.1"/>
    </source>
</evidence>
<dbReference type="SUPFAM" id="SSF46604">
    <property type="entry name" value="Epsilon subunit of F1F0-ATP synthase C-terminal domain"/>
    <property type="match status" value="1"/>
</dbReference>
<evidence type="ECO:0000256" key="8">
    <source>
        <dbReference type="HAMAP-Rule" id="MF_00530"/>
    </source>
</evidence>
<dbReference type="Pfam" id="PF00401">
    <property type="entry name" value="ATP-synt_DE"/>
    <property type="match status" value="1"/>
</dbReference>
<evidence type="ECO:0000259" key="10">
    <source>
        <dbReference type="Pfam" id="PF00401"/>
    </source>
</evidence>
<keyword evidence="8" id="KW-1003">Cell membrane</keyword>
<evidence type="ECO:0000256" key="1">
    <source>
        <dbReference type="ARBA" id="ARBA00004202"/>
    </source>
</evidence>
<protein>
    <recommendedName>
        <fullName evidence="8">ATP synthase epsilon chain</fullName>
    </recommendedName>
    <alternativeName>
        <fullName evidence="8">ATP synthase F1 sector epsilon subunit</fullName>
    </alternativeName>
    <alternativeName>
        <fullName evidence="8">F-ATPase epsilon subunit</fullName>
    </alternativeName>
</protein>
<dbReference type="CDD" id="cd12152">
    <property type="entry name" value="F1-ATPase_delta"/>
    <property type="match status" value="1"/>
</dbReference>
<comment type="subunit">
    <text evidence="8 9">F-type ATPases have 2 components, CF(1) - the catalytic core - and CF(0) - the membrane proton channel. CF(1) has five subunits: alpha(3), beta(3), gamma(1), delta(1), epsilon(1). CF(0) has three main subunits: a, b and c.</text>
</comment>
<dbReference type="AlphaFoldDB" id="A0A955L8C7"/>
<comment type="similarity">
    <text evidence="2 8 9">Belongs to the ATPase epsilon chain family.</text>
</comment>
<accession>A0A955L8C7</accession>
<dbReference type="HAMAP" id="MF_00530">
    <property type="entry name" value="ATP_synth_epsil_bac"/>
    <property type="match status" value="1"/>
</dbReference>
<sequence length="143" mass="16076">MITLKIVTPEGIISEISGVQSVTLPTETGVITIKEDHLPLISLLQPGEIEITNEKGTEILSVSTGMIEVREESMVYILADTAERAEDIDIERAEEARRKAEEFLEEKDILADVDFARLQAKMEKEMARIRVGRKYRKLAPPPQ</sequence>
<dbReference type="InterPro" id="IPR020546">
    <property type="entry name" value="ATP_synth_F1_dsu/esu_N"/>
</dbReference>
<reference evidence="12" key="2">
    <citation type="journal article" date="2021" name="Microbiome">
        <title>Successional dynamics and alternative stable states in a saline activated sludge microbial community over 9 years.</title>
        <authorList>
            <person name="Wang Y."/>
            <person name="Ye J."/>
            <person name="Ju F."/>
            <person name="Liu L."/>
            <person name="Boyd J.A."/>
            <person name="Deng Y."/>
            <person name="Parks D.H."/>
            <person name="Jiang X."/>
            <person name="Yin X."/>
            <person name="Woodcroft B.J."/>
            <person name="Tyson G.W."/>
            <person name="Hugenholtz P."/>
            <person name="Polz M.F."/>
            <person name="Zhang T."/>
        </authorList>
    </citation>
    <scope>NUCLEOTIDE SEQUENCE</scope>
    <source>
        <strain evidence="12">HKST-UBA11</strain>
    </source>
</reference>
<dbReference type="PANTHER" id="PTHR13822">
    <property type="entry name" value="ATP SYNTHASE DELTA/EPSILON CHAIN"/>
    <property type="match status" value="1"/>
</dbReference>
<dbReference type="InterPro" id="IPR036794">
    <property type="entry name" value="ATP_F1_dsu/esu_C_sf"/>
</dbReference>
<dbReference type="Gene3D" id="2.60.15.10">
    <property type="entry name" value="F0F1 ATP synthase delta/epsilon subunit, N-terminal"/>
    <property type="match status" value="1"/>
</dbReference>
<dbReference type="Proteomes" id="UP000754563">
    <property type="component" value="Unassembled WGS sequence"/>
</dbReference>
<dbReference type="GO" id="GO:0046933">
    <property type="term" value="F:proton-transporting ATP synthase activity, rotational mechanism"/>
    <property type="evidence" value="ECO:0007669"/>
    <property type="project" value="UniProtKB-UniRule"/>
</dbReference>
<reference evidence="12" key="1">
    <citation type="submission" date="2020-04" db="EMBL/GenBank/DDBJ databases">
        <authorList>
            <person name="Zhang T."/>
        </authorList>
    </citation>
    <scope>NUCLEOTIDE SEQUENCE</scope>
    <source>
        <strain evidence="12">HKST-UBA11</strain>
    </source>
</reference>
<keyword evidence="3 8" id="KW-0813">Transport</keyword>
<keyword evidence="8" id="KW-0375">Hydrogen ion transport</keyword>
<comment type="subcellular location">
    <subcellularLocation>
        <location evidence="1 8">Cell membrane</location>
        <topology evidence="1 8">Peripheral membrane protein</topology>
    </subcellularLocation>
</comment>
<evidence type="ECO:0000256" key="3">
    <source>
        <dbReference type="ARBA" id="ARBA00022448"/>
    </source>
</evidence>
<evidence type="ECO:0000256" key="6">
    <source>
        <dbReference type="ARBA" id="ARBA00023196"/>
    </source>
</evidence>
<feature type="domain" description="ATP synthase epsilon subunit C-terminal" evidence="10">
    <location>
        <begin position="86"/>
        <end position="131"/>
    </location>
</feature>
<evidence type="ECO:0000313" key="13">
    <source>
        <dbReference type="Proteomes" id="UP000754563"/>
    </source>
</evidence>
<evidence type="ECO:0000256" key="5">
    <source>
        <dbReference type="ARBA" id="ARBA00023136"/>
    </source>
</evidence>
<dbReference type="GO" id="GO:0005886">
    <property type="term" value="C:plasma membrane"/>
    <property type="evidence" value="ECO:0007669"/>
    <property type="project" value="UniProtKB-SubCell"/>
</dbReference>
<evidence type="ECO:0000259" key="11">
    <source>
        <dbReference type="Pfam" id="PF02823"/>
    </source>
</evidence>
<comment type="caution">
    <text evidence="12">The sequence shown here is derived from an EMBL/GenBank/DDBJ whole genome shotgun (WGS) entry which is preliminary data.</text>
</comment>
<evidence type="ECO:0000256" key="2">
    <source>
        <dbReference type="ARBA" id="ARBA00005712"/>
    </source>
</evidence>
<dbReference type="InterPro" id="IPR020547">
    <property type="entry name" value="ATP_synth_F1_esu_C"/>
</dbReference>
<dbReference type="InterPro" id="IPR036771">
    <property type="entry name" value="ATPsynth_dsu/esu_N"/>
</dbReference>
<gene>
    <name evidence="8 12" type="primary">atpC</name>
    <name evidence="12" type="ORF">KC717_04325</name>
</gene>
<proteinExistence type="inferred from homology"/>
<dbReference type="Gene3D" id="1.20.5.440">
    <property type="entry name" value="ATP synthase delta/epsilon subunit, C-terminal domain"/>
    <property type="match status" value="1"/>
</dbReference>
<dbReference type="InterPro" id="IPR001469">
    <property type="entry name" value="ATP_synth_F1_dsu/esu"/>
</dbReference>
<comment type="function">
    <text evidence="8">Produces ATP from ADP in the presence of a proton gradient across the membrane.</text>
</comment>
<evidence type="ECO:0000256" key="7">
    <source>
        <dbReference type="ARBA" id="ARBA00023310"/>
    </source>
</evidence>
<feature type="domain" description="ATP synthase F1 complex delta/epsilon subunit N-terminal" evidence="11">
    <location>
        <begin position="3"/>
        <end position="82"/>
    </location>
</feature>
<evidence type="ECO:0000256" key="4">
    <source>
        <dbReference type="ARBA" id="ARBA00023065"/>
    </source>
</evidence>
<dbReference type="GO" id="GO:0045259">
    <property type="term" value="C:proton-transporting ATP synthase complex"/>
    <property type="evidence" value="ECO:0007669"/>
    <property type="project" value="UniProtKB-KW"/>
</dbReference>
<organism evidence="12 13">
    <name type="scientific">Candidatus Dojkabacteria bacterium</name>
    <dbReference type="NCBI Taxonomy" id="2099670"/>
    <lineage>
        <taxon>Bacteria</taxon>
        <taxon>Candidatus Dojkabacteria</taxon>
    </lineage>
</organism>
<keyword evidence="4 8" id="KW-0406">Ion transport</keyword>
<dbReference type="Pfam" id="PF02823">
    <property type="entry name" value="ATP-synt_DE_N"/>
    <property type="match status" value="1"/>
</dbReference>
<dbReference type="SUPFAM" id="SSF51344">
    <property type="entry name" value="Epsilon subunit of F1F0-ATP synthase N-terminal domain"/>
    <property type="match status" value="1"/>
</dbReference>